<dbReference type="PATRIC" id="fig|662475.6.peg.1228"/>
<gene>
    <name evidence="2" type="ORF">C435_06363</name>
</gene>
<dbReference type="InterPro" id="IPR013216">
    <property type="entry name" value="Methyltransf_11"/>
</dbReference>
<evidence type="ECO:0000259" key="1">
    <source>
        <dbReference type="Pfam" id="PF08241"/>
    </source>
</evidence>
<dbReference type="PANTHER" id="PTHR43591:SF24">
    <property type="entry name" value="2-METHOXY-6-POLYPRENYL-1,4-BENZOQUINOL METHYLASE, MITOCHONDRIAL"/>
    <property type="match status" value="1"/>
</dbReference>
<keyword evidence="3" id="KW-1185">Reference proteome</keyword>
<evidence type="ECO:0000313" key="2">
    <source>
        <dbReference type="EMBL" id="EMA21604.1"/>
    </source>
</evidence>
<dbReference type="SUPFAM" id="SSF53335">
    <property type="entry name" value="S-adenosyl-L-methionine-dependent methyltransferases"/>
    <property type="match status" value="1"/>
</dbReference>
<dbReference type="EMBL" id="AOLS01000034">
    <property type="protein sequence ID" value="EMA21604.1"/>
    <property type="molecule type" value="Genomic_DNA"/>
</dbReference>
<dbReference type="Gene3D" id="3.40.50.150">
    <property type="entry name" value="Vaccinia Virus protein VP39"/>
    <property type="match status" value="1"/>
</dbReference>
<organism evidence="2 3">
    <name type="scientific">Haloarcula marismortui ATCC 33799</name>
    <dbReference type="NCBI Taxonomy" id="662475"/>
    <lineage>
        <taxon>Archaea</taxon>
        <taxon>Methanobacteriati</taxon>
        <taxon>Methanobacteriota</taxon>
        <taxon>Stenosarchaea group</taxon>
        <taxon>Halobacteria</taxon>
        <taxon>Halobacteriales</taxon>
        <taxon>Haloarculaceae</taxon>
        <taxon>Haloarcula</taxon>
    </lineage>
</organism>
<dbReference type="GO" id="GO:0008757">
    <property type="term" value="F:S-adenosylmethionine-dependent methyltransferase activity"/>
    <property type="evidence" value="ECO:0007669"/>
    <property type="project" value="InterPro"/>
</dbReference>
<feature type="domain" description="Methyltransferase type 11" evidence="1">
    <location>
        <begin position="47"/>
        <end position="139"/>
    </location>
</feature>
<dbReference type="PANTHER" id="PTHR43591">
    <property type="entry name" value="METHYLTRANSFERASE"/>
    <property type="match status" value="1"/>
</dbReference>
<accession>M0KN90</accession>
<reference evidence="2 3" key="1">
    <citation type="journal article" date="2014" name="PLoS Genet.">
        <title>Phylogenetically driven sequencing of extremely halophilic archaea reveals strategies for static and dynamic osmo-response.</title>
        <authorList>
            <person name="Becker E.A."/>
            <person name="Seitzer P.M."/>
            <person name="Tritt A."/>
            <person name="Larsen D."/>
            <person name="Krusor M."/>
            <person name="Yao A.I."/>
            <person name="Wu D."/>
            <person name="Madern D."/>
            <person name="Eisen J.A."/>
            <person name="Darling A.E."/>
            <person name="Facciotti M.T."/>
        </authorList>
    </citation>
    <scope>NUCLEOTIDE SEQUENCE [LARGE SCALE GENOMIC DNA]</scope>
    <source>
        <strain evidence="2 3">ATCC 33799</strain>
    </source>
</reference>
<keyword evidence="2" id="KW-0808">Transferase</keyword>
<keyword evidence="2" id="KW-0489">Methyltransferase</keyword>
<dbReference type="Proteomes" id="UP000011687">
    <property type="component" value="Unassembled WGS sequence"/>
</dbReference>
<proteinExistence type="predicted"/>
<protein>
    <submittedName>
        <fullName evidence="2">Type 11 methyltransferase</fullName>
    </submittedName>
</protein>
<dbReference type="GO" id="GO:0032259">
    <property type="term" value="P:methylation"/>
    <property type="evidence" value="ECO:0007669"/>
    <property type="project" value="UniProtKB-KW"/>
</dbReference>
<dbReference type="RefSeq" id="WP_007188534.1">
    <property type="nucleotide sequence ID" value="NZ_AOLS01000034.1"/>
</dbReference>
<comment type="caution">
    <text evidence="2">The sequence shown here is derived from an EMBL/GenBank/DDBJ whole genome shotgun (WGS) entry which is preliminary data.</text>
</comment>
<dbReference type="Pfam" id="PF08241">
    <property type="entry name" value="Methyltransf_11"/>
    <property type="match status" value="1"/>
</dbReference>
<name>M0KN90_9EURY</name>
<evidence type="ECO:0000313" key="3">
    <source>
        <dbReference type="Proteomes" id="UP000011687"/>
    </source>
</evidence>
<dbReference type="CDD" id="cd02440">
    <property type="entry name" value="AdoMet_MTases"/>
    <property type="match status" value="1"/>
</dbReference>
<sequence>MVSKSRWQEAQRAETKFHQEISRGELELRWIDEEFDSSRDILDGRVLEVGCGTGGFTYSVAESVSEVQLVVVVDPVLGKLSNPALRTEPVVQAAGESLPFEDSSFDVVASLNLIDHAIHPSTILDEISRVLKTDGTFLFKINTFSLPKFVRKRMKYVDRPHLHHFSPAEVRDELADHGFRIAHESVNSRELFSRRLNDWDAKWILATTVLRLNTHYMKCFVD</sequence>
<dbReference type="InterPro" id="IPR029063">
    <property type="entry name" value="SAM-dependent_MTases_sf"/>
</dbReference>
<dbReference type="AlphaFoldDB" id="M0KN90"/>